<dbReference type="AlphaFoldDB" id="A0A409XFG4"/>
<comment type="caution">
    <text evidence="1">The sequence shown here is derived from an EMBL/GenBank/DDBJ whole genome shotgun (WGS) entry which is preliminary data.</text>
</comment>
<evidence type="ECO:0000313" key="1">
    <source>
        <dbReference type="EMBL" id="PPQ89506.1"/>
    </source>
</evidence>
<organism evidence="1 2">
    <name type="scientific">Psilocybe cyanescens</name>
    <dbReference type="NCBI Taxonomy" id="93625"/>
    <lineage>
        <taxon>Eukaryota</taxon>
        <taxon>Fungi</taxon>
        <taxon>Dikarya</taxon>
        <taxon>Basidiomycota</taxon>
        <taxon>Agaricomycotina</taxon>
        <taxon>Agaricomycetes</taxon>
        <taxon>Agaricomycetidae</taxon>
        <taxon>Agaricales</taxon>
        <taxon>Agaricineae</taxon>
        <taxon>Strophariaceae</taxon>
        <taxon>Psilocybe</taxon>
    </lineage>
</organism>
<dbReference type="InParanoid" id="A0A409XFG4"/>
<proteinExistence type="predicted"/>
<reference evidence="1 2" key="1">
    <citation type="journal article" date="2018" name="Evol. Lett.">
        <title>Horizontal gene cluster transfer increased hallucinogenic mushroom diversity.</title>
        <authorList>
            <person name="Reynolds H.T."/>
            <person name="Vijayakumar V."/>
            <person name="Gluck-Thaler E."/>
            <person name="Korotkin H.B."/>
            <person name="Matheny P.B."/>
            <person name="Slot J.C."/>
        </authorList>
    </citation>
    <scope>NUCLEOTIDE SEQUENCE [LARGE SCALE GENOMIC DNA]</scope>
    <source>
        <strain evidence="1 2">2631</strain>
    </source>
</reference>
<name>A0A409XFG4_PSICY</name>
<dbReference type="Proteomes" id="UP000283269">
    <property type="component" value="Unassembled WGS sequence"/>
</dbReference>
<evidence type="ECO:0000313" key="2">
    <source>
        <dbReference type="Proteomes" id="UP000283269"/>
    </source>
</evidence>
<keyword evidence="2" id="KW-1185">Reference proteome</keyword>
<gene>
    <name evidence="1" type="ORF">CVT25_012179</name>
</gene>
<dbReference type="OrthoDB" id="3227556at2759"/>
<protein>
    <submittedName>
        <fullName evidence="1">Uncharacterized protein</fullName>
    </submittedName>
</protein>
<dbReference type="EMBL" id="NHYD01001859">
    <property type="protein sequence ID" value="PPQ89506.1"/>
    <property type="molecule type" value="Genomic_DNA"/>
</dbReference>
<accession>A0A409XFG4</accession>
<sequence length="101" mass="11021">MSAKPKANPKPLPLADVLRDLAVLRSSGVDIPQMFNLNQSEANNSNSNVTPIQQSVAASHEFVRVSRAAIKLHDSGKAEVEGNRIEEVRNKYEELLDGLKG</sequence>